<evidence type="ECO:0000313" key="1">
    <source>
        <dbReference type="EMBL" id="MBD8515187.1"/>
    </source>
</evidence>
<keyword evidence="2" id="KW-1185">Reference proteome</keyword>
<gene>
    <name evidence="1" type="ORF">IFO68_21130</name>
</gene>
<organism evidence="1 2">
    <name type="scientific">Photobacterium arenosum</name>
    <dbReference type="NCBI Taxonomy" id="2774143"/>
    <lineage>
        <taxon>Bacteria</taxon>
        <taxon>Pseudomonadati</taxon>
        <taxon>Pseudomonadota</taxon>
        <taxon>Gammaproteobacteria</taxon>
        <taxon>Vibrionales</taxon>
        <taxon>Vibrionaceae</taxon>
        <taxon>Photobacterium</taxon>
    </lineage>
</organism>
<dbReference type="RefSeq" id="WP_192017756.1">
    <property type="nucleotide sequence ID" value="NZ_JACYTP010000021.1"/>
</dbReference>
<name>A0ABR9BRR4_9GAMM</name>
<sequence>MNKGHIMVAADDLKDAFADVGFPGPAVDAFITIFDYVEDAAGEWFALDAVKAQSFHLAHDMALLTLDDVFTGWFAFWMCVFNSSEHGSMEEFQAMGAIRGLFFMAGQYRQVTLPAAIQTWWAQTVDIHHNPSLNEV</sequence>
<dbReference type="EMBL" id="JACYTP010000021">
    <property type="protein sequence ID" value="MBD8515187.1"/>
    <property type="molecule type" value="Genomic_DNA"/>
</dbReference>
<dbReference type="Proteomes" id="UP000649768">
    <property type="component" value="Unassembled WGS sequence"/>
</dbReference>
<accession>A0ABR9BRR4</accession>
<proteinExistence type="predicted"/>
<reference evidence="1 2" key="1">
    <citation type="submission" date="2020-09" db="EMBL/GenBank/DDBJ databases">
        <title>Photobacterium sp. CAU 1568 isolated from sand of Sido Beach.</title>
        <authorList>
            <person name="Kim W."/>
        </authorList>
    </citation>
    <scope>NUCLEOTIDE SEQUENCE [LARGE SCALE GENOMIC DNA]</scope>
    <source>
        <strain evidence="1 2">CAU 1568</strain>
    </source>
</reference>
<protein>
    <submittedName>
        <fullName evidence="1">Uncharacterized protein</fullName>
    </submittedName>
</protein>
<comment type="caution">
    <text evidence="1">The sequence shown here is derived from an EMBL/GenBank/DDBJ whole genome shotgun (WGS) entry which is preliminary data.</text>
</comment>
<evidence type="ECO:0000313" key="2">
    <source>
        <dbReference type="Proteomes" id="UP000649768"/>
    </source>
</evidence>